<keyword evidence="3" id="KW-1185">Reference proteome</keyword>
<gene>
    <name evidence="2" type="ORF">CPELLU_LOCUS1123</name>
</gene>
<name>A0A9N8W3E5_9GLOM</name>
<evidence type="ECO:0000313" key="3">
    <source>
        <dbReference type="Proteomes" id="UP000789759"/>
    </source>
</evidence>
<reference evidence="2" key="1">
    <citation type="submission" date="2021-06" db="EMBL/GenBank/DDBJ databases">
        <authorList>
            <person name="Kallberg Y."/>
            <person name="Tangrot J."/>
            <person name="Rosling A."/>
        </authorList>
    </citation>
    <scope>NUCLEOTIDE SEQUENCE</scope>
    <source>
        <strain evidence="2">FL966</strain>
    </source>
</reference>
<dbReference type="GO" id="GO:0042256">
    <property type="term" value="P:cytosolic ribosome assembly"/>
    <property type="evidence" value="ECO:0007669"/>
    <property type="project" value="TreeGrafter"/>
</dbReference>
<feature type="region of interest" description="Disordered" evidence="1">
    <location>
        <begin position="143"/>
        <end position="186"/>
    </location>
</feature>
<dbReference type="Proteomes" id="UP000789759">
    <property type="component" value="Unassembled WGS sequence"/>
</dbReference>
<dbReference type="PANTHER" id="PTHR10826:SF1">
    <property type="entry name" value="COMPLEMENT COMPONENT 1 Q SUBCOMPONENT-BINDING PROTEIN, MITOCHONDRIAL"/>
    <property type="match status" value="1"/>
</dbReference>
<dbReference type="OrthoDB" id="278212at2759"/>
<sequence>MSNMFSRKITAAIFTFTTKSSVIALSRLRPVTPTTRLASATLFRNGSPGTCFFMGDVRGFSVSCIRSLPNVSVDKELSVKLAEELKYEKGNEPDSSEPSFIKSFLSENPFKIEDKLGANEVALTRTFGNEKIRLLFDINTSEQQAEPISLGGDEEEDDNEIDDSSQEEEEDDEDDGSTEQSLPVRCSITIEKPGKGALGFESIIADGVFLINFVSYYQDAKLAGDWTAEADWKRRGYYPGPSFETLDNDVQVLFEKYLEERGINTSVALFISNYVEYKEQKEYIKWLENVRKFVDVP</sequence>
<dbReference type="AlphaFoldDB" id="A0A9N8W3E5"/>
<dbReference type="EMBL" id="CAJVQA010000391">
    <property type="protein sequence ID" value="CAG8472183.1"/>
    <property type="molecule type" value="Genomic_DNA"/>
</dbReference>
<protein>
    <submittedName>
        <fullName evidence="2">6909_t:CDS:1</fullName>
    </submittedName>
</protein>
<dbReference type="InterPro" id="IPR003428">
    <property type="entry name" value="MAM33"/>
</dbReference>
<dbReference type="Gene3D" id="3.10.280.10">
    <property type="entry name" value="Mitochondrial glycoprotein"/>
    <property type="match status" value="1"/>
</dbReference>
<dbReference type="GO" id="GO:0005759">
    <property type="term" value="C:mitochondrial matrix"/>
    <property type="evidence" value="ECO:0007669"/>
    <property type="project" value="InterPro"/>
</dbReference>
<proteinExistence type="predicted"/>
<organism evidence="2 3">
    <name type="scientific">Cetraspora pellucida</name>
    <dbReference type="NCBI Taxonomy" id="1433469"/>
    <lineage>
        <taxon>Eukaryota</taxon>
        <taxon>Fungi</taxon>
        <taxon>Fungi incertae sedis</taxon>
        <taxon>Mucoromycota</taxon>
        <taxon>Glomeromycotina</taxon>
        <taxon>Glomeromycetes</taxon>
        <taxon>Diversisporales</taxon>
        <taxon>Gigasporaceae</taxon>
        <taxon>Cetraspora</taxon>
    </lineage>
</organism>
<dbReference type="Pfam" id="PF02330">
    <property type="entry name" value="MAM33"/>
    <property type="match status" value="1"/>
</dbReference>
<accession>A0A9N8W3E5</accession>
<comment type="caution">
    <text evidence="2">The sequence shown here is derived from an EMBL/GenBank/DDBJ whole genome shotgun (WGS) entry which is preliminary data.</text>
</comment>
<evidence type="ECO:0000256" key="1">
    <source>
        <dbReference type="SAM" id="MobiDB-lite"/>
    </source>
</evidence>
<evidence type="ECO:0000313" key="2">
    <source>
        <dbReference type="EMBL" id="CAG8472183.1"/>
    </source>
</evidence>
<dbReference type="InterPro" id="IPR036561">
    <property type="entry name" value="MAM33_sf"/>
</dbReference>
<dbReference type="SUPFAM" id="SSF54529">
    <property type="entry name" value="Mitochondrial glycoprotein MAM33-like"/>
    <property type="match status" value="1"/>
</dbReference>
<feature type="compositionally biased region" description="Acidic residues" evidence="1">
    <location>
        <begin position="152"/>
        <end position="177"/>
    </location>
</feature>
<dbReference type="PANTHER" id="PTHR10826">
    <property type="entry name" value="COMPLEMENT COMPONENT 1"/>
    <property type="match status" value="1"/>
</dbReference>